<keyword evidence="7" id="KW-0770">Synapse</keyword>
<evidence type="ECO:0000256" key="7">
    <source>
        <dbReference type="ARBA" id="ARBA00023018"/>
    </source>
</evidence>
<evidence type="ECO:0000256" key="10">
    <source>
        <dbReference type="ARBA" id="ARBA00023170"/>
    </source>
</evidence>
<evidence type="ECO:0000256" key="16">
    <source>
        <dbReference type="SAM" id="Phobius"/>
    </source>
</evidence>
<dbReference type="Proteomes" id="UP001153709">
    <property type="component" value="Chromosome 4"/>
</dbReference>
<keyword evidence="4 16" id="KW-0812">Transmembrane</keyword>
<evidence type="ECO:0000256" key="1">
    <source>
        <dbReference type="ARBA" id="ARBA00008685"/>
    </source>
</evidence>
<evidence type="ECO:0000256" key="15">
    <source>
        <dbReference type="ARBA" id="ARBA00034104"/>
    </source>
</evidence>
<comment type="similarity">
    <text evidence="1">Belongs to the glutamate-gated ion channel (TC 1.A.10.1) family.</text>
</comment>
<dbReference type="CDD" id="cd13714">
    <property type="entry name" value="PBP2_iGluR_Kainate"/>
    <property type="match status" value="1"/>
</dbReference>
<dbReference type="InterPro" id="IPR015683">
    <property type="entry name" value="Ionotropic_Glu_rcpt"/>
</dbReference>
<keyword evidence="9 16" id="KW-0472">Membrane</keyword>
<organism evidence="18 19">
    <name type="scientific">Diabrotica balteata</name>
    <name type="common">Banded cucumber beetle</name>
    <dbReference type="NCBI Taxonomy" id="107213"/>
    <lineage>
        <taxon>Eukaryota</taxon>
        <taxon>Metazoa</taxon>
        <taxon>Ecdysozoa</taxon>
        <taxon>Arthropoda</taxon>
        <taxon>Hexapoda</taxon>
        <taxon>Insecta</taxon>
        <taxon>Pterygota</taxon>
        <taxon>Neoptera</taxon>
        <taxon>Endopterygota</taxon>
        <taxon>Coleoptera</taxon>
        <taxon>Polyphaga</taxon>
        <taxon>Cucujiformia</taxon>
        <taxon>Chrysomeloidea</taxon>
        <taxon>Chrysomelidae</taxon>
        <taxon>Galerucinae</taxon>
        <taxon>Diabroticina</taxon>
        <taxon>Diabroticites</taxon>
        <taxon>Diabrotica</taxon>
    </lineage>
</organism>
<evidence type="ECO:0000256" key="8">
    <source>
        <dbReference type="ARBA" id="ARBA00023065"/>
    </source>
</evidence>
<evidence type="ECO:0000256" key="13">
    <source>
        <dbReference type="ARBA" id="ARBA00023286"/>
    </source>
</evidence>
<accession>A0A9N9T490</accession>
<protein>
    <recommendedName>
        <fullName evidence="17">Ionotropic glutamate receptor C-terminal domain-containing protein</fullName>
    </recommendedName>
</protein>
<keyword evidence="13" id="KW-1071">Ligand-gated ion channel</keyword>
<evidence type="ECO:0000313" key="18">
    <source>
        <dbReference type="EMBL" id="CAG9833891.1"/>
    </source>
</evidence>
<dbReference type="SMART" id="SM00079">
    <property type="entry name" value="PBPe"/>
    <property type="match status" value="1"/>
</dbReference>
<comment type="subcellular location">
    <subcellularLocation>
        <location evidence="15">Postsynaptic cell membrane</location>
        <topology evidence="15">Multi-pass membrane protein</topology>
    </subcellularLocation>
</comment>
<evidence type="ECO:0000256" key="6">
    <source>
        <dbReference type="ARBA" id="ARBA00022989"/>
    </source>
</evidence>
<dbReference type="GO" id="GO:0015276">
    <property type="term" value="F:ligand-gated monoatomic ion channel activity"/>
    <property type="evidence" value="ECO:0007669"/>
    <property type="project" value="InterPro"/>
</dbReference>
<keyword evidence="6 16" id="KW-1133">Transmembrane helix</keyword>
<dbReference type="SUPFAM" id="SSF53850">
    <property type="entry name" value="Periplasmic binding protein-like II"/>
    <property type="match status" value="1"/>
</dbReference>
<evidence type="ECO:0000256" key="2">
    <source>
        <dbReference type="ARBA" id="ARBA00022448"/>
    </source>
</evidence>
<feature type="domain" description="Ionotropic glutamate receptor C-terminal" evidence="17">
    <location>
        <begin position="15"/>
        <end position="183"/>
    </location>
</feature>
<dbReference type="InterPro" id="IPR001320">
    <property type="entry name" value="Iontro_rcpt_C"/>
</dbReference>
<keyword evidence="10" id="KW-0675">Receptor</keyword>
<dbReference type="GO" id="GO:0045211">
    <property type="term" value="C:postsynaptic membrane"/>
    <property type="evidence" value="ECO:0007669"/>
    <property type="project" value="UniProtKB-SubCell"/>
</dbReference>
<proteinExistence type="inferred from homology"/>
<dbReference type="OrthoDB" id="5984008at2759"/>
<keyword evidence="2" id="KW-0813">Transport</keyword>
<evidence type="ECO:0000256" key="3">
    <source>
        <dbReference type="ARBA" id="ARBA00022475"/>
    </source>
</evidence>
<dbReference type="FunFam" id="3.40.190.10:FF:000167">
    <property type="entry name" value="Eye-enriched kainate receptor, isoform B"/>
    <property type="match status" value="1"/>
</dbReference>
<evidence type="ECO:0000256" key="12">
    <source>
        <dbReference type="ARBA" id="ARBA00023257"/>
    </source>
</evidence>
<evidence type="ECO:0000313" key="19">
    <source>
        <dbReference type="Proteomes" id="UP001153709"/>
    </source>
</evidence>
<keyword evidence="8" id="KW-0406">Ion transport</keyword>
<dbReference type="FunFam" id="3.40.190.10:FF:000060">
    <property type="entry name" value="Glutamate receptor ionotropic, kainate 1"/>
    <property type="match status" value="1"/>
</dbReference>
<keyword evidence="12" id="KW-0628">Postsynaptic cell membrane</keyword>
<evidence type="ECO:0000256" key="9">
    <source>
        <dbReference type="ARBA" id="ARBA00023136"/>
    </source>
</evidence>
<evidence type="ECO:0000256" key="4">
    <source>
        <dbReference type="ARBA" id="ARBA00022692"/>
    </source>
</evidence>
<keyword evidence="19" id="KW-1185">Reference proteome</keyword>
<reference evidence="18" key="1">
    <citation type="submission" date="2022-01" db="EMBL/GenBank/DDBJ databases">
        <authorList>
            <person name="King R."/>
        </authorList>
    </citation>
    <scope>NUCLEOTIDE SEQUENCE</scope>
</reference>
<dbReference type="PANTHER" id="PTHR18966">
    <property type="entry name" value="IONOTROPIC GLUTAMATE RECEPTOR"/>
    <property type="match status" value="1"/>
</dbReference>
<keyword evidence="11" id="KW-0325">Glycoprotein</keyword>
<dbReference type="EMBL" id="OU898279">
    <property type="protein sequence ID" value="CAG9833891.1"/>
    <property type="molecule type" value="Genomic_DNA"/>
</dbReference>
<evidence type="ECO:0000256" key="14">
    <source>
        <dbReference type="ARBA" id="ARBA00023303"/>
    </source>
</evidence>
<keyword evidence="14" id="KW-0407">Ion channel</keyword>
<evidence type="ECO:0000256" key="5">
    <source>
        <dbReference type="ARBA" id="ARBA00022729"/>
    </source>
</evidence>
<dbReference type="AlphaFoldDB" id="A0A9N9T490"/>
<keyword evidence="3" id="KW-1003">Cell membrane</keyword>
<sequence>MHKGEMAKPLEATSTRIVGGIWWFFTLIIISSYTANLAAFLTVERMITPIESAQDLAEQTEIAYGTLEGGSTMTFFRDSKIGIYQKMWRFMENRNPPAFVKSYEDGVQRVLEGDYAFLMESTMLDYAVQRDCNLTQIGGLLDSKGYGIATPKGSPWRDKISLAILELQEKGVIQILYDKWWKNTVMCALAMIKVKNRKLMP</sequence>
<dbReference type="Gene3D" id="3.40.190.10">
    <property type="entry name" value="Periplasmic binding protein-like II"/>
    <property type="match status" value="2"/>
</dbReference>
<dbReference type="Pfam" id="PF00060">
    <property type="entry name" value="Lig_chan"/>
    <property type="match status" value="1"/>
</dbReference>
<feature type="transmembrane region" description="Helical" evidence="16">
    <location>
        <begin position="20"/>
        <end position="43"/>
    </location>
</feature>
<evidence type="ECO:0000256" key="11">
    <source>
        <dbReference type="ARBA" id="ARBA00023180"/>
    </source>
</evidence>
<gene>
    <name evidence="18" type="ORF">DIABBA_LOCUS7254</name>
</gene>
<name>A0A9N9T490_DIABA</name>
<keyword evidence="5" id="KW-0732">Signal</keyword>
<evidence type="ECO:0000259" key="17">
    <source>
        <dbReference type="SMART" id="SM00079"/>
    </source>
</evidence>